<protein>
    <submittedName>
        <fullName evidence="1">Uncharacterized protein</fullName>
    </submittedName>
</protein>
<dbReference type="InParanoid" id="A0A167LG84"/>
<evidence type="ECO:0000313" key="2">
    <source>
        <dbReference type="Proteomes" id="UP000077315"/>
    </source>
</evidence>
<name>A0A167LG84_PHYB8</name>
<dbReference type="EMBL" id="KV440989">
    <property type="protein sequence ID" value="OAD70387.1"/>
    <property type="molecule type" value="Genomic_DNA"/>
</dbReference>
<proteinExistence type="predicted"/>
<dbReference type="Proteomes" id="UP000077315">
    <property type="component" value="Unassembled WGS sequence"/>
</dbReference>
<keyword evidence="2" id="KW-1185">Reference proteome</keyword>
<organism evidence="1 2">
    <name type="scientific">Phycomyces blakesleeanus (strain ATCC 8743b / DSM 1359 / FGSC 10004 / NBRC 33097 / NRRL 1555)</name>
    <dbReference type="NCBI Taxonomy" id="763407"/>
    <lineage>
        <taxon>Eukaryota</taxon>
        <taxon>Fungi</taxon>
        <taxon>Fungi incertae sedis</taxon>
        <taxon>Mucoromycota</taxon>
        <taxon>Mucoromycotina</taxon>
        <taxon>Mucoromycetes</taxon>
        <taxon>Mucorales</taxon>
        <taxon>Phycomycetaceae</taxon>
        <taxon>Phycomyces</taxon>
    </lineage>
</organism>
<dbReference type="RefSeq" id="XP_018288427.1">
    <property type="nucleotide sequence ID" value="XM_018436660.1"/>
</dbReference>
<reference evidence="2" key="1">
    <citation type="submission" date="2015-06" db="EMBL/GenBank/DDBJ databases">
        <title>Expansion of signal transduction pathways in fungi by whole-genome duplication.</title>
        <authorList>
            <consortium name="DOE Joint Genome Institute"/>
            <person name="Corrochano L.M."/>
            <person name="Kuo A."/>
            <person name="Marcet-Houben M."/>
            <person name="Polaino S."/>
            <person name="Salamov A."/>
            <person name="Villalobos J.M."/>
            <person name="Alvarez M.I."/>
            <person name="Avalos J."/>
            <person name="Benito E.P."/>
            <person name="Benoit I."/>
            <person name="Burger G."/>
            <person name="Camino L.P."/>
            <person name="Canovas D."/>
            <person name="Cerda-Olmedo E."/>
            <person name="Cheng J.-F."/>
            <person name="Dominguez A."/>
            <person name="Elias M."/>
            <person name="Eslava A.P."/>
            <person name="Glaser F."/>
            <person name="Grimwood J."/>
            <person name="Gutierrez G."/>
            <person name="Heitman J."/>
            <person name="Henrissat B."/>
            <person name="Iturriaga E.A."/>
            <person name="Lang B.F."/>
            <person name="Lavin J.L."/>
            <person name="Lee S."/>
            <person name="Li W."/>
            <person name="Lindquist E."/>
            <person name="Lopez-Garcia S."/>
            <person name="Luque E.M."/>
            <person name="Marcos A.T."/>
            <person name="Martin J."/>
            <person name="McCluskey K."/>
            <person name="Medina H.R."/>
            <person name="Miralles-Duran A."/>
            <person name="Miyazaki A."/>
            <person name="Munoz-Torres E."/>
            <person name="Oguiza J.A."/>
            <person name="Ohm R."/>
            <person name="Olmedo M."/>
            <person name="Orejas M."/>
            <person name="Ortiz-Castellanos L."/>
            <person name="Pisabarro A.G."/>
            <person name="Rodriguez-Romero J."/>
            <person name="Ruiz-Herrera J."/>
            <person name="Ruiz-Vazquez R."/>
            <person name="Sanz C."/>
            <person name="Schackwitz W."/>
            <person name="Schmutz J."/>
            <person name="Shahriari M."/>
            <person name="Shelest E."/>
            <person name="Silva-Franco F."/>
            <person name="Soanes D."/>
            <person name="Syed K."/>
            <person name="Tagua V.G."/>
            <person name="Talbot N.J."/>
            <person name="Thon M."/>
            <person name="De vries R.P."/>
            <person name="Wiebenga A."/>
            <person name="Yadav J.S."/>
            <person name="Braun E.L."/>
            <person name="Baker S."/>
            <person name="Garre V."/>
            <person name="Horwitz B."/>
            <person name="Torres-Martinez S."/>
            <person name="Idnurm A."/>
            <person name="Herrera-Estrella A."/>
            <person name="Gabaldon T."/>
            <person name="Grigoriev I.V."/>
        </authorList>
    </citation>
    <scope>NUCLEOTIDE SEQUENCE [LARGE SCALE GENOMIC DNA]</scope>
    <source>
        <strain evidence="2">NRRL 1555(-)</strain>
    </source>
</reference>
<accession>A0A167LG84</accession>
<gene>
    <name evidence="1" type="ORF">PHYBLDRAFT_171765</name>
</gene>
<dbReference type="GeneID" id="28997566"/>
<dbReference type="VEuPathDB" id="FungiDB:PHYBLDRAFT_171765"/>
<evidence type="ECO:0000313" key="1">
    <source>
        <dbReference type="EMBL" id="OAD70387.1"/>
    </source>
</evidence>
<sequence length="114" mass="12898">MCIYVSEVNSEIEVKRKVLSVAFEQANVILEAFTNTGYCVHNLGGLIYRHYRPQWFLLVASQGSMVSKISEKYKNTKRSLLGYRGSTEDRPSPCGLLKIGIGIIDTKIPLFHFL</sequence>
<dbReference type="AlphaFoldDB" id="A0A167LG84"/>